<proteinExistence type="predicted"/>
<dbReference type="Gene3D" id="2.40.10.220">
    <property type="entry name" value="predicted glycosyltransferase like domains"/>
    <property type="match status" value="1"/>
</dbReference>
<dbReference type="Pfam" id="PF07238">
    <property type="entry name" value="PilZ"/>
    <property type="match status" value="1"/>
</dbReference>
<dbReference type="OrthoDB" id="4824053at2"/>
<protein>
    <recommendedName>
        <fullName evidence="1">PilZ domain-containing protein</fullName>
    </recommendedName>
</protein>
<keyword evidence="3" id="KW-1185">Reference proteome</keyword>
<comment type="caution">
    <text evidence="2">The sequence shown here is derived from an EMBL/GenBank/DDBJ whole genome shotgun (WGS) entry which is preliminary data.</text>
</comment>
<feature type="domain" description="PilZ" evidence="1">
    <location>
        <begin position="87"/>
        <end position="192"/>
    </location>
</feature>
<evidence type="ECO:0000259" key="1">
    <source>
        <dbReference type="Pfam" id="PF07238"/>
    </source>
</evidence>
<sequence>MHDLERCALTVRDRTTVVEGYVAAFDGETMTVAAEHGVVPGGVRPGDDVQVLVLDEVRGEVRYVGTVSRVGASTVALVDLELVSMLQKRQGARVRTLQLCTGVATGPDGAGPGRPISFVVVDISAHGMRLSTTSTLAVHDRVAFEFPTGRGAVKLDAEVLRTQRTSTGGTQYGCRFVDIRENDVDALFRFVLRTQGAQRRMRLDA</sequence>
<dbReference type="EMBL" id="BHYL01000178">
    <property type="protein sequence ID" value="GCD20658.1"/>
    <property type="molecule type" value="Genomic_DNA"/>
</dbReference>
<evidence type="ECO:0000313" key="3">
    <source>
        <dbReference type="Proteomes" id="UP000288246"/>
    </source>
</evidence>
<dbReference type="Proteomes" id="UP000288246">
    <property type="component" value="Unassembled WGS sequence"/>
</dbReference>
<dbReference type="AlphaFoldDB" id="A0A401V172"/>
<name>A0A401V172_9CELL</name>
<dbReference type="InterPro" id="IPR009875">
    <property type="entry name" value="PilZ_domain"/>
</dbReference>
<dbReference type="RefSeq" id="WP_124343164.1">
    <property type="nucleotide sequence ID" value="NZ_BHYL01000178.1"/>
</dbReference>
<gene>
    <name evidence="2" type="ORF">CTKZ_22200</name>
</gene>
<dbReference type="SUPFAM" id="SSF141371">
    <property type="entry name" value="PilZ domain-like"/>
    <property type="match status" value="1"/>
</dbReference>
<reference evidence="2 3" key="1">
    <citation type="submission" date="2018-11" db="EMBL/GenBank/DDBJ databases">
        <title>Draft genome sequence of Cellulomonas takizawaensis strain TKZ-21.</title>
        <authorList>
            <person name="Yamamura H."/>
            <person name="Hayashi T."/>
            <person name="Hamada M."/>
            <person name="Serisawa Y."/>
            <person name="Matsuyama K."/>
            <person name="Nakagawa Y."/>
            <person name="Otoguro M."/>
            <person name="Yanagida F."/>
            <person name="Hayakawa M."/>
        </authorList>
    </citation>
    <scope>NUCLEOTIDE SEQUENCE [LARGE SCALE GENOMIC DNA]</scope>
    <source>
        <strain evidence="2 3">TKZ-21</strain>
    </source>
</reference>
<dbReference type="GO" id="GO:0035438">
    <property type="term" value="F:cyclic-di-GMP binding"/>
    <property type="evidence" value="ECO:0007669"/>
    <property type="project" value="InterPro"/>
</dbReference>
<organism evidence="2 3">
    <name type="scientific">Cellulomonas algicola</name>
    <dbReference type="NCBI Taxonomy" id="2071633"/>
    <lineage>
        <taxon>Bacteria</taxon>
        <taxon>Bacillati</taxon>
        <taxon>Actinomycetota</taxon>
        <taxon>Actinomycetes</taxon>
        <taxon>Micrococcales</taxon>
        <taxon>Cellulomonadaceae</taxon>
        <taxon>Cellulomonas</taxon>
    </lineage>
</organism>
<accession>A0A401V172</accession>
<evidence type="ECO:0000313" key="2">
    <source>
        <dbReference type="EMBL" id="GCD20658.1"/>
    </source>
</evidence>